<dbReference type="RefSeq" id="WP_074716822.1">
    <property type="nucleotide sequence ID" value="NZ_FNWV01000006.1"/>
</dbReference>
<dbReference type="Proteomes" id="UP000183190">
    <property type="component" value="Unassembled WGS sequence"/>
</dbReference>
<evidence type="ECO:0000313" key="1">
    <source>
        <dbReference type="EMBL" id="SEH64925.1"/>
    </source>
</evidence>
<dbReference type="OrthoDB" id="1821432at2"/>
<accession>A0A1H6JW93</accession>
<reference evidence="1 2" key="1">
    <citation type="submission" date="2016-10" db="EMBL/GenBank/DDBJ databases">
        <authorList>
            <person name="de Groot N.N."/>
        </authorList>
    </citation>
    <scope>NUCLEOTIDE SEQUENCE [LARGE SCALE GENOMIC DNA]</scope>
    <source>
        <strain evidence="1 2">YAD2003</strain>
    </source>
</reference>
<name>A0A1H6JW93_RUMFL</name>
<gene>
    <name evidence="1" type="ORF">SAMN02910265_01927</name>
</gene>
<sequence length="182" mass="20405">MKKRILPIFLITITLLVGCGHDVKPSDKDSIIDTTSETIGTTSSDTQDIVQKMLDNVILYNEKVSFPSSFDSFSDDYTAANSIPYDGSDISTYTLYYKDKNIGFIDLSNNNDIRGLYIDDDIPNSDFSISGIGYDSCRSDIINAFGEPDEKTETSYTYGNSESICIVFSFNDEKIRSIKIFY</sequence>
<evidence type="ECO:0008006" key="3">
    <source>
        <dbReference type="Google" id="ProtNLM"/>
    </source>
</evidence>
<organism evidence="1 2">
    <name type="scientific">Ruminococcus flavefaciens</name>
    <dbReference type="NCBI Taxonomy" id="1265"/>
    <lineage>
        <taxon>Bacteria</taxon>
        <taxon>Bacillati</taxon>
        <taxon>Bacillota</taxon>
        <taxon>Clostridia</taxon>
        <taxon>Eubacteriales</taxon>
        <taxon>Oscillospiraceae</taxon>
        <taxon>Ruminococcus</taxon>
    </lineage>
</organism>
<protein>
    <recommendedName>
        <fullName evidence="3">DUF4309 domain-containing protein</fullName>
    </recommendedName>
</protein>
<evidence type="ECO:0000313" key="2">
    <source>
        <dbReference type="Proteomes" id="UP000183190"/>
    </source>
</evidence>
<dbReference type="PROSITE" id="PS51257">
    <property type="entry name" value="PROKAR_LIPOPROTEIN"/>
    <property type="match status" value="1"/>
</dbReference>
<proteinExistence type="predicted"/>
<dbReference type="EMBL" id="FNWV01000006">
    <property type="protein sequence ID" value="SEH64925.1"/>
    <property type="molecule type" value="Genomic_DNA"/>
</dbReference>
<dbReference type="AlphaFoldDB" id="A0A1H6JW93"/>